<keyword evidence="11" id="KW-0067">ATP-binding</keyword>
<dbReference type="RefSeq" id="WP_231713850.1">
    <property type="nucleotide sequence ID" value="NZ_AP021876.1"/>
</dbReference>
<dbReference type="PANTHER" id="PTHR11817">
    <property type="entry name" value="PYRUVATE KINASE"/>
    <property type="match status" value="1"/>
</dbReference>
<evidence type="ECO:0000256" key="8">
    <source>
        <dbReference type="ARBA" id="ARBA00022723"/>
    </source>
</evidence>
<evidence type="ECO:0000256" key="5">
    <source>
        <dbReference type="ARBA" id="ARBA00012142"/>
    </source>
</evidence>
<accession>A0A5K7ZSH9</accession>
<feature type="domain" description="Pyruvate kinase barrel" evidence="17">
    <location>
        <begin position="6"/>
        <end position="325"/>
    </location>
</feature>
<evidence type="ECO:0000256" key="10">
    <source>
        <dbReference type="ARBA" id="ARBA00022777"/>
    </source>
</evidence>
<dbReference type="SUPFAM" id="SSF51621">
    <property type="entry name" value="Phosphoenolpyruvate/pyruvate domain"/>
    <property type="match status" value="1"/>
</dbReference>
<dbReference type="Gene3D" id="3.20.20.60">
    <property type="entry name" value="Phosphoenolpyruvate-binding domains"/>
    <property type="match status" value="1"/>
</dbReference>
<evidence type="ECO:0000256" key="12">
    <source>
        <dbReference type="ARBA" id="ARBA00022842"/>
    </source>
</evidence>
<evidence type="ECO:0000256" key="3">
    <source>
        <dbReference type="ARBA" id="ARBA00004997"/>
    </source>
</evidence>
<dbReference type="InterPro" id="IPR001697">
    <property type="entry name" value="Pyr_Knase"/>
</dbReference>
<evidence type="ECO:0000256" key="4">
    <source>
        <dbReference type="ARBA" id="ARBA00008663"/>
    </source>
</evidence>
<comment type="cofactor">
    <cofactor evidence="2">
        <name>K(+)</name>
        <dbReference type="ChEBI" id="CHEBI:29103"/>
    </cofactor>
</comment>
<keyword evidence="13 16" id="KW-0324">Glycolysis</keyword>
<dbReference type="InterPro" id="IPR015793">
    <property type="entry name" value="Pyrv_Knase_brl"/>
</dbReference>
<comment type="similarity">
    <text evidence="4 16">Belongs to the pyruvate kinase family.</text>
</comment>
<dbReference type="EC" id="2.7.1.40" evidence="5 15"/>
<dbReference type="Pfam" id="PF00224">
    <property type="entry name" value="PK"/>
    <property type="match status" value="1"/>
</dbReference>
<protein>
    <recommendedName>
        <fullName evidence="6 15">Pyruvate kinase</fullName>
        <ecNumber evidence="5 15">2.7.1.40</ecNumber>
    </recommendedName>
</protein>
<dbReference type="NCBIfam" id="NF004978">
    <property type="entry name" value="PRK06354.1"/>
    <property type="match status" value="1"/>
</dbReference>
<dbReference type="NCBIfam" id="NF004491">
    <property type="entry name" value="PRK05826.1"/>
    <property type="match status" value="1"/>
</dbReference>
<dbReference type="GO" id="GO:0000287">
    <property type="term" value="F:magnesium ion binding"/>
    <property type="evidence" value="ECO:0007669"/>
    <property type="project" value="UniProtKB-UniRule"/>
</dbReference>
<dbReference type="Gene3D" id="3.40.1380.20">
    <property type="entry name" value="Pyruvate kinase, C-terminal domain"/>
    <property type="match status" value="1"/>
</dbReference>
<comment type="cofactor">
    <cofactor evidence="1">
        <name>Mg(2+)</name>
        <dbReference type="ChEBI" id="CHEBI:18420"/>
    </cofactor>
</comment>
<reference evidence="19 20" key="1">
    <citation type="submission" date="2019-11" db="EMBL/GenBank/DDBJ databases">
        <title>Comparative genomics of hydrocarbon-degrading Desulfosarcina strains.</title>
        <authorList>
            <person name="Watanabe M."/>
            <person name="Kojima H."/>
            <person name="Fukui M."/>
        </authorList>
    </citation>
    <scope>NUCLEOTIDE SEQUENCE [LARGE SCALE GENOMIC DNA]</scope>
    <source>
        <strain evidence="19 20">28bB2T</strain>
    </source>
</reference>
<evidence type="ECO:0000256" key="13">
    <source>
        <dbReference type="ARBA" id="ARBA00023152"/>
    </source>
</evidence>
<dbReference type="GO" id="GO:0030955">
    <property type="term" value="F:potassium ion binding"/>
    <property type="evidence" value="ECO:0007669"/>
    <property type="project" value="UniProtKB-UniRule"/>
</dbReference>
<dbReference type="Gene3D" id="2.40.33.10">
    <property type="entry name" value="PK beta-barrel domain-like"/>
    <property type="match status" value="1"/>
</dbReference>
<evidence type="ECO:0000313" key="19">
    <source>
        <dbReference type="EMBL" id="BBO83169.1"/>
    </source>
</evidence>
<dbReference type="SUPFAM" id="SSF50800">
    <property type="entry name" value="PK beta-barrel domain-like"/>
    <property type="match status" value="1"/>
</dbReference>
<evidence type="ECO:0000256" key="7">
    <source>
        <dbReference type="ARBA" id="ARBA00022679"/>
    </source>
</evidence>
<dbReference type="InterPro" id="IPR015806">
    <property type="entry name" value="Pyrv_Knase_insert_dom_sf"/>
</dbReference>
<dbReference type="InterPro" id="IPR015813">
    <property type="entry name" value="Pyrv/PenolPyrv_kinase-like_dom"/>
</dbReference>
<evidence type="ECO:0000259" key="18">
    <source>
        <dbReference type="Pfam" id="PF02887"/>
    </source>
</evidence>
<evidence type="ECO:0000256" key="2">
    <source>
        <dbReference type="ARBA" id="ARBA00001958"/>
    </source>
</evidence>
<keyword evidence="10 16" id="KW-0418">Kinase</keyword>
<dbReference type="UniPathway" id="UPA00109">
    <property type="reaction ID" value="UER00188"/>
</dbReference>
<sequence length="471" mass="51807">MAITLPKTKIVCTIGPASDTPEIIRELIAGGMRIARLNFSHGTHVEHEKKIHAIRKIAEELGKPVAILQDLGGPKIRVGVIPDPGIRLEPGRHIILTTQSLVGSQQRISVSYPLFNEQVKAGDRIMLADGFLELRVTSVSRAEIHCEIITGGVLTSHKGINLPTGSIRMPSMTDKDRDDLRFGLVHDVDYIALSFVRTAADIQEIKEIIHRENKHTPVIAKIEKHEAIAHYEEILDAADAIMVARGDLGVEIPLEEVPGIQKRLIQKANAFGKPVITATQMLRSMVDAPRPTRAEASDVANAVLDGTDAVMLSEETATGNYPVQALHYMIRIVAEAEKTYPHDQYLKMVPEKEISDAVTYAACVLADHLDTTAILAPTRSGRTAIHISRFRPKQPIIAFTPSQTTLRQLSLFRGIYPRMILNHRSADDLIEKVSKRVVETGDLIEGDLAVITAGNPIWIAGMTNMIRVVSL</sequence>
<comment type="pathway">
    <text evidence="3 16">Carbohydrate degradation; glycolysis; pyruvate from D-glyceraldehyde 3-phosphate: step 5/5.</text>
</comment>
<proteinExistence type="inferred from homology"/>
<keyword evidence="12 16" id="KW-0460">Magnesium</keyword>
<dbReference type="SUPFAM" id="SSF52935">
    <property type="entry name" value="PK C-terminal domain-like"/>
    <property type="match status" value="1"/>
</dbReference>
<name>A0A5K7ZSH9_9BACT</name>
<dbReference type="EMBL" id="AP021876">
    <property type="protein sequence ID" value="BBO83169.1"/>
    <property type="molecule type" value="Genomic_DNA"/>
</dbReference>
<dbReference type="Pfam" id="PF02887">
    <property type="entry name" value="PK_C"/>
    <property type="match status" value="1"/>
</dbReference>
<dbReference type="InterPro" id="IPR036918">
    <property type="entry name" value="Pyrv_Knase_C_sf"/>
</dbReference>
<evidence type="ECO:0000256" key="15">
    <source>
        <dbReference type="NCBIfam" id="TIGR01064"/>
    </source>
</evidence>
<evidence type="ECO:0000256" key="6">
    <source>
        <dbReference type="ARBA" id="ARBA00018587"/>
    </source>
</evidence>
<evidence type="ECO:0000256" key="11">
    <source>
        <dbReference type="ARBA" id="ARBA00022840"/>
    </source>
</evidence>
<dbReference type="Proteomes" id="UP000425960">
    <property type="component" value="Chromosome"/>
</dbReference>
<dbReference type="InterPro" id="IPR040442">
    <property type="entry name" value="Pyrv_kinase-like_dom_sf"/>
</dbReference>
<dbReference type="FunFam" id="2.40.33.10:FF:000001">
    <property type="entry name" value="Pyruvate kinase"/>
    <property type="match status" value="1"/>
</dbReference>
<organism evidence="19 20">
    <name type="scientific">Desulfosarcina ovata subsp. sediminis</name>
    <dbReference type="NCBI Taxonomy" id="885957"/>
    <lineage>
        <taxon>Bacteria</taxon>
        <taxon>Pseudomonadati</taxon>
        <taxon>Thermodesulfobacteriota</taxon>
        <taxon>Desulfobacteria</taxon>
        <taxon>Desulfobacterales</taxon>
        <taxon>Desulfosarcinaceae</taxon>
        <taxon>Desulfosarcina</taxon>
    </lineage>
</organism>
<evidence type="ECO:0000313" key="20">
    <source>
        <dbReference type="Proteomes" id="UP000425960"/>
    </source>
</evidence>
<dbReference type="GO" id="GO:0005524">
    <property type="term" value="F:ATP binding"/>
    <property type="evidence" value="ECO:0007669"/>
    <property type="project" value="UniProtKB-KW"/>
</dbReference>
<evidence type="ECO:0000256" key="1">
    <source>
        <dbReference type="ARBA" id="ARBA00001946"/>
    </source>
</evidence>
<keyword evidence="14 19" id="KW-0670">Pyruvate</keyword>
<evidence type="ECO:0000259" key="17">
    <source>
        <dbReference type="Pfam" id="PF00224"/>
    </source>
</evidence>
<keyword evidence="9" id="KW-0547">Nucleotide-binding</keyword>
<dbReference type="NCBIfam" id="TIGR01064">
    <property type="entry name" value="pyruv_kin"/>
    <property type="match status" value="1"/>
</dbReference>
<evidence type="ECO:0000256" key="16">
    <source>
        <dbReference type="RuleBase" id="RU000504"/>
    </source>
</evidence>
<evidence type="ECO:0000256" key="9">
    <source>
        <dbReference type="ARBA" id="ARBA00022741"/>
    </source>
</evidence>
<feature type="domain" description="Pyruvate kinase C-terminal" evidence="18">
    <location>
        <begin position="356"/>
        <end position="469"/>
    </location>
</feature>
<dbReference type="InterPro" id="IPR015795">
    <property type="entry name" value="Pyrv_Knase_C"/>
</dbReference>
<dbReference type="GO" id="GO:0004743">
    <property type="term" value="F:pyruvate kinase activity"/>
    <property type="evidence" value="ECO:0007669"/>
    <property type="project" value="UniProtKB-UniRule"/>
</dbReference>
<evidence type="ECO:0000256" key="14">
    <source>
        <dbReference type="ARBA" id="ARBA00023317"/>
    </source>
</evidence>
<comment type="catalytic activity">
    <reaction evidence="16">
        <text>pyruvate + ATP = phosphoenolpyruvate + ADP + H(+)</text>
        <dbReference type="Rhea" id="RHEA:18157"/>
        <dbReference type="ChEBI" id="CHEBI:15361"/>
        <dbReference type="ChEBI" id="CHEBI:15378"/>
        <dbReference type="ChEBI" id="CHEBI:30616"/>
        <dbReference type="ChEBI" id="CHEBI:58702"/>
        <dbReference type="ChEBI" id="CHEBI:456216"/>
        <dbReference type="EC" id="2.7.1.40"/>
    </reaction>
</comment>
<keyword evidence="7 16" id="KW-0808">Transferase</keyword>
<gene>
    <name evidence="19" type="ORF">DSCO28_37350</name>
</gene>
<dbReference type="KEGG" id="dov:DSCO28_37350"/>
<dbReference type="PRINTS" id="PR01050">
    <property type="entry name" value="PYRUVTKNASE"/>
</dbReference>
<dbReference type="FunFam" id="3.20.20.60:FF:000025">
    <property type="entry name" value="Pyruvate kinase"/>
    <property type="match status" value="1"/>
</dbReference>
<dbReference type="InterPro" id="IPR011037">
    <property type="entry name" value="Pyrv_Knase-like_insert_dom_sf"/>
</dbReference>
<keyword evidence="8" id="KW-0479">Metal-binding</keyword>
<dbReference type="AlphaFoldDB" id="A0A5K7ZSH9"/>
<dbReference type="GO" id="GO:0016301">
    <property type="term" value="F:kinase activity"/>
    <property type="evidence" value="ECO:0007669"/>
    <property type="project" value="UniProtKB-KW"/>
</dbReference>